<dbReference type="GO" id="GO:0016020">
    <property type="term" value="C:membrane"/>
    <property type="evidence" value="ECO:0007669"/>
    <property type="project" value="TreeGrafter"/>
</dbReference>
<reference evidence="2" key="1">
    <citation type="submission" date="2021-02" db="EMBL/GenBank/DDBJ databases">
        <title>Neisseriaceae sp. 26B isolated from the cloaca of a Common Toad-headed Turtle (Mesoclemmys nasuta).</title>
        <authorList>
            <person name="Spergser J."/>
            <person name="Busse H.-J."/>
        </authorList>
    </citation>
    <scope>NUCLEOTIDE SEQUENCE</scope>
    <source>
        <strain evidence="2">26B</strain>
    </source>
</reference>
<protein>
    <submittedName>
        <fullName evidence="2">Alpha/beta fold hydrolase</fullName>
    </submittedName>
</protein>
<gene>
    <name evidence="2" type="ORF">JQU52_01690</name>
</gene>
<dbReference type="InterPro" id="IPR000073">
    <property type="entry name" value="AB_hydrolase_1"/>
</dbReference>
<evidence type="ECO:0000313" key="3">
    <source>
        <dbReference type="Proteomes" id="UP000653156"/>
    </source>
</evidence>
<dbReference type="EMBL" id="CP069798">
    <property type="protein sequence ID" value="QRQ82170.1"/>
    <property type="molecule type" value="Genomic_DNA"/>
</dbReference>
<dbReference type="Pfam" id="PF12697">
    <property type="entry name" value="Abhydrolase_6"/>
    <property type="match status" value="1"/>
</dbReference>
<dbReference type="PANTHER" id="PTHR43798">
    <property type="entry name" value="MONOACYLGLYCEROL LIPASE"/>
    <property type="match status" value="1"/>
</dbReference>
<dbReference type="AlphaFoldDB" id="A0A892ZI56"/>
<dbReference type="SUPFAM" id="SSF53474">
    <property type="entry name" value="alpha/beta-Hydrolases"/>
    <property type="match status" value="1"/>
</dbReference>
<organism evidence="2 3">
    <name type="scientific">Paralysiella testudinis</name>
    <dbReference type="NCBI Taxonomy" id="2809020"/>
    <lineage>
        <taxon>Bacteria</taxon>
        <taxon>Pseudomonadati</taxon>
        <taxon>Pseudomonadota</taxon>
        <taxon>Betaproteobacteria</taxon>
        <taxon>Neisseriales</taxon>
        <taxon>Neisseriaceae</taxon>
        <taxon>Paralysiella</taxon>
    </lineage>
</organism>
<evidence type="ECO:0000313" key="2">
    <source>
        <dbReference type="EMBL" id="QRQ82170.1"/>
    </source>
</evidence>
<dbReference type="PANTHER" id="PTHR43798:SF33">
    <property type="entry name" value="HYDROLASE, PUTATIVE (AFU_ORTHOLOGUE AFUA_2G14860)-RELATED"/>
    <property type="match status" value="1"/>
</dbReference>
<dbReference type="InterPro" id="IPR050266">
    <property type="entry name" value="AB_hydrolase_sf"/>
</dbReference>
<sequence length="302" mass="33210">MTYSPQHIPHSAYHDINGLRLHLCHWAAADKPKLLLLHGWMDCAVSFQFVADALGGDWDIYAPDWRGCGLSAHQIGGYYDRALMLADLAAWVDIISPHAPIYMVGHSMGGMLAAHYAGAFPERVRGLALLEGFGIEDGDIHDAAARSRRFIEALQQPQQWHNLGTEAAVAAKLCQRNPLLDEAQAQFVAAALTRQTASGCLIYKADIKHKIPQPMPYRLSVAYALWQHIRAPLLWVEGGLLPHNRYLQHIAATLDERHAALGRPPKTTIAQSGHMLHWEAPQAVAAALAVFGESVGNTHSKK</sequence>
<evidence type="ECO:0000259" key="1">
    <source>
        <dbReference type="Pfam" id="PF12697"/>
    </source>
</evidence>
<dbReference type="Proteomes" id="UP000653156">
    <property type="component" value="Chromosome"/>
</dbReference>
<dbReference type="InterPro" id="IPR029058">
    <property type="entry name" value="AB_hydrolase_fold"/>
</dbReference>
<dbReference type="RefSeq" id="WP_230339464.1">
    <property type="nucleotide sequence ID" value="NZ_CP069798.1"/>
</dbReference>
<dbReference type="KEGG" id="ptes:JQU52_01690"/>
<accession>A0A892ZI56</accession>
<proteinExistence type="predicted"/>
<dbReference type="PRINTS" id="PR00412">
    <property type="entry name" value="EPOXHYDRLASE"/>
</dbReference>
<dbReference type="GO" id="GO:0016787">
    <property type="term" value="F:hydrolase activity"/>
    <property type="evidence" value="ECO:0007669"/>
    <property type="project" value="UniProtKB-KW"/>
</dbReference>
<name>A0A892ZI56_9NEIS</name>
<dbReference type="PRINTS" id="PR00111">
    <property type="entry name" value="ABHYDROLASE"/>
</dbReference>
<dbReference type="Gene3D" id="3.40.50.1820">
    <property type="entry name" value="alpha/beta hydrolase"/>
    <property type="match status" value="1"/>
</dbReference>
<keyword evidence="3" id="KW-1185">Reference proteome</keyword>
<dbReference type="InterPro" id="IPR000639">
    <property type="entry name" value="Epox_hydrolase-like"/>
</dbReference>
<feature type="domain" description="AB hydrolase-1" evidence="1">
    <location>
        <begin position="34"/>
        <end position="287"/>
    </location>
</feature>
<keyword evidence="2" id="KW-0378">Hydrolase</keyword>